<organism evidence="2 3">
    <name type="scientific">Microseira wollei NIES-4236</name>
    <dbReference type="NCBI Taxonomy" id="2530354"/>
    <lineage>
        <taxon>Bacteria</taxon>
        <taxon>Bacillati</taxon>
        <taxon>Cyanobacteriota</taxon>
        <taxon>Cyanophyceae</taxon>
        <taxon>Oscillatoriophycideae</taxon>
        <taxon>Aerosakkonematales</taxon>
        <taxon>Aerosakkonemataceae</taxon>
        <taxon>Microseira</taxon>
    </lineage>
</organism>
<feature type="transmembrane region" description="Helical" evidence="1">
    <location>
        <begin position="299"/>
        <end position="317"/>
    </location>
</feature>
<gene>
    <name evidence="2" type="ORF">MiSe_45730</name>
</gene>
<name>A0AAV3XEA2_9CYAN</name>
<keyword evidence="1" id="KW-0472">Membrane</keyword>
<feature type="transmembrane region" description="Helical" evidence="1">
    <location>
        <begin position="72"/>
        <end position="92"/>
    </location>
</feature>
<dbReference type="EMBL" id="BLAY01000075">
    <property type="protein sequence ID" value="GET39801.1"/>
    <property type="molecule type" value="Genomic_DNA"/>
</dbReference>
<feature type="transmembrane region" description="Helical" evidence="1">
    <location>
        <begin position="329"/>
        <end position="349"/>
    </location>
</feature>
<comment type="caution">
    <text evidence="2">The sequence shown here is derived from an EMBL/GenBank/DDBJ whole genome shotgun (WGS) entry which is preliminary data.</text>
</comment>
<keyword evidence="1" id="KW-0812">Transmembrane</keyword>
<keyword evidence="1" id="KW-1133">Transmembrane helix</keyword>
<keyword evidence="3" id="KW-1185">Reference proteome</keyword>
<evidence type="ECO:0008006" key="4">
    <source>
        <dbReference type="Google" id="ProtNLM"/>
    </source>
</evidence>
<feature type="transmembrane region" description="Helical" evidence="1">
    <location>
        <begin position="129"/>
        <end position="146"/>
    </location>
</feature>
<evidence type="ECO:0000256" key="1">
    <source>
        <dbReference type="SAM" id="Phobius"/>
    </source>
</evidence>
<evidence type="ECO:0000313" key="3">
    <source>
        <dbReference type="Proteomes" id="UP001050975"/>
    </source>
</evidence>
<sequence>MAFALIFFASSSIRHALLQSSAWDLAIFDQAVYLISQGQSPISSLIGFHILGDHAAFLLYPLALLYKIYPDVHWLLALQALALAFGALPTWYLSLEAGLKKTQAIAMVAVYLLYPLVFNINLFDFHPEVFALPGILAAVLAARLGAVGWFCVWIILVLSCKAVLALTVAAMGLWLLVFEKRRLCGAIALCTGIAWFIIATGVIIPFFGGELATIGRHLSRYQHLGNSFSEIVKNLLLQPGLFIKSVFSLANLEYLVLLSAPIIWGIYPQHLTPLVGAIPALAMNILADDLTQKNLVHQYSLPVLPFLLLAVISSLAAGRGWLRPRGIIIWSLVAFLALAKYGYFGSIYLNSLDNWQATRDAISQIKTSESVLTTHNIAPHLAQRRLIKFTNADSPPTDLNEFEYILLNLRHPGWKSSREFAENLVNKVQDNPNFKLKFKQDDVYLFNQTNRS</sequence>
<dbReference type="InterPro" id="IPR018650">
    <property type="entry name" value="STSV1_Orf64"/>
</dbReference>
<protein>
    <recommendedName>
        <fullName evidence="4">DUF2079 domain-containing protein</fullName>
    </recommendedName>
</protein>
<evidence type="ECO:0000313" key="2">
    <source>
        <dbReference type="EMBL" id="GET39801.1"/>
    </source>
</evidence>
<feature type="transmembrane region" description="Helical" evidence="1">
    <location>
        <begin position="104"/>
        <end position="122"/>
    </location>
</feature>
<proteinExistence type="predicted"/>
<dbReference type="Proteomes" id="UP001050975">
    <property type="component" value="Unassembled WGS sequence"/>
</dbReference>
<feature type="transmembrane region" description="Helical" evidence="1">
    <location>
        <begin position="271"/>
        <end position="287"/>
    </location>
</feature>
<reference evidence="2" key="1">
    <citation type="submission" date="2019-10" db="EMBL/GenBank/DDBJ databases">
        <title>Draft genome sequece of Microseira wollei NIES-4236.</title>
        <authorList>
            <person name="Yamaguchi H."/>
            <person name="Suzuki S."/>
            <person name="Kawachi M."/>
        </authorList>
    </citation>
    <scope>NUCLEOTIDE SEQUENCE</scope>
    <source>
        <strain evidence="2">NIES-4236</strain>
    </source>
</reference>
<accession>A0AAV3XEA2</accession>
<feature type="transmembrane region" description="Helical" evidence="1">
    <location>
        <begin position="152"/>
        <end position="176"/>
    </location>
</feature>
<feature type="transmembrane region" description="Helical" evidence="1">
    <location>
        <begin position="183"/>
        <end position="207"/>
    </location>
</feature>
<dbReference type="Pfam" id="PF09852">
    <property type="entry name" value="DUF2079"/>
    <property type="match status" value="1"/>
</dbReference>
<dbReference type="AlphaFoldDB" id="A0AAV3XEA2"/>
<feature type="transmembrane region" description="Helical" evidence="1">
    <location>
        <begin position="42"/>
        <end position="65"/>
    </location>
</feature>